<evidence type="ECO:0000313" key="3">
    <source>
        <dbReference type="Proteomes" id="UP000316759"/>
    </source>
</evidence>
<name>A0A504YQK8_FASGI</name>
<dbReference type="Proteomes" id="UP000316759">
    <property type="component" value="Unassembled WGS sequence"/>
</dbReference>
<dbReference type="AlphaFoldDB" id="A0A504YQK8"/>
<organism evidence="2 3">
    <name type="scientific">Fasciola gigantica</name>
    <name type="common">Giant liver fluke</name>
    <dbReference type="NCBI Taxonomy" id="46835"/>
    <lineage>
        <taxon>Eukaryota</taxon>
        <taxon>Metazoa</taxon>
        <taxon>Spiralia</taxon>
        <taxon>Lophotrochozoa</taxon>
        <taxon>Platyhelminthes</taxon>
        <taxon>Trematoda</taxon>
        <taxon>Digenea</taxon>
        <taxon>Plagiorchiida</taxon>
        <taxon>Echinostomata</taxon>
        <taxon>Echinostomatoidea</taxon>
        <taxon>Fasciolidae</taxon>
        <taxon>Fasciola</taxon>
    </lineage>
</organism>
<keyword evidence="3" id="KW-1185">Reference proteome</keyword>
<dbReference type="EMBL" id="SUNJ01006687">
    <property type="protein sequence ID" value="TPP62571.1"/>
    <property type="molecule type" value="Genomic_DNA"/>
</dbReference>
<feature type="region of interest" description="Disordered" evidence="1">
    <location>
        <begin position="109"/>
        <end position="145"/>
    </location>
</feature>
<sequence length="167" mass="18729">MAERRSGRARKPLDYSKLDGESDEEFFDVKLRTPKRKQIKDEEWNEAREEVKIHKKKLESKPPVIKNSPVKPAHQVVVEVVGHGKENKNPNVEAPAVPCAGISSLHRAEVRSKTPSNMSPVPKSSTPTPITSKTSPLYAVTPPSGLRLGLSRTQKLRPLHRNIRISY</sequence>
<comment type="caution">
    <text evidence="2">The sequence shown here is derived from an EMBL/GenBank/DDBJ whole genome shotgun (WGS) entry which is preliminary data.</text>
</comment>
<proteinExistence type="predicted"/>
<gene>
    <name evidence="2" type="ORF">FGIG_04835</name>
</gene>
<dbReference type="OrthoDB" id="6270767at2759"/>
<evidence type="ECO:0000313" key="2">
    <source>
        <dbReference type="EMBL" id="TPP62571.1"/>
    </source>
</evidence>
<evidence type="ECO:0008006" key="4">
    <source>
        <dbReference type="Google" id="ProtNLM"/>
    </source>
</evidence>
<evidence type="ECO:0000256" key="1">
    <source>
        <dbReference type="SAM" id="MobiDB-lite"/>
    </source>
</evidence>
<feature type="compositionally biased region" description="Low complexity" evidence="1">
    <location>
        <begin position="119"/>
        <end position="136"/>
    </location>
</feature>
<accession>A0A504YQK8</accession>
<protein>
    <recommendedName>
        <fullName evidence="4">RAD51 interacting motif domain-containing protein</fullName>
    </recommendedName>
</protein>
<reference evidence="2 3" key="1">
    <citation type="submission" date="2019-04" db="EMBL/GenBank/DDBJ databases">
        <title>Annotation for the trematode Fasciola gigantica.</title>
        <authorList>
            <person name="Choi Y.-J."/>
        </authorList>
    </citation>
    <scope>NUCLEOTIDE SEQUENCE [LARGE SCALE GENOMIC DNA]</scope>
    <source>
        <strain evidence="2">Uganda_cow_1</strain>
    </source>
</reference>